<comment type="subcellular location">
    <subcellularLocation>
        <location evidence="1">Nucleus</location>
    </subcellularLocation>
</comment>
<evidence type="ECO:0000256" key="6">
    <source>
        <dbReference type="SAM" id="MobiDB-lite"/>
    </source>
</evidence>
<dbReference type="CDD" id="cd15565">
    <property type="entry name" value="PHD2_NSD"/>
    <property type="match status" value="1"/>
</dbReference>
<dbReference type="InterPro" id="IPR022702">
    <property type="entry name" value="Cytosine_MeTrfase1_RFD"/>
</dbReference>
<name>A0ABY9CXD9_VITVI</name>
<accession>A0ABY9CXD9</accession>
<keyword evidence="9" id="KW-1185">Reference proteome</keyword>
<dbReference type="PANTHER" id="PTHR46235">
    <property type="entry name" value="PHD FINGER-CONTAINING PROTEIN DDB_G0268158"/>
    <property type="match status" value="1"/>
</dbReference>
<keyword evidence="2" id="KW-0479">Metal-binding</keyword>
<feature type="compositionally biased region" description="Basic and acidic residues" evidence="6">
    <location>
        <begin position="426"/>
        <end position="441"/>
    </location>
</feature>
<proteinExistence type="predicted"/>
<feature type="region of interest" description="Disordered" evidence="6">
    <location>
        <begin position="1168"/>
        <end position="1203"/>
    </location>
</feature>
<feature type="domain" description="Zinc finger PHD-type" evidence="7">
    <location>
        <begin position="221"/>
        <end position="276"/>
    </location>
</feature>
<evidence type="ECO:0000313" key="8">
    <source>
        <dbReference type="EMBL" id="WJZ99307.1"/>
    </source>
</evidence>
<keyword evidence="3" id="KW-0863">Zinc-finger</keyword>
<dbReference type="InterPro" id="IPR001965">
    <property type="entry name" value="Znf_PHD"/>
</dbReference>
<dbReference type="SMART" id="SM00249">
    <property type="entry name" value="PHD"/>
    <property type="match status" value="3"/>
</dbReference>
<feature type="domain" description="Zinc finger PHD-type" evidence="7">
    <location>
        <begin position="281"/>
        <end position="347"/>
    </location>
</feature>
<evidence type="ECO:0000256" key="1">
    <source>
        <dbReference type="ARBA" id="ARBA00004123"/>
    </source>
</evidence>
<evidence type="ECO:0000256" key="3">
    <source>
        <dbReference type="ARBA" id="ARBA00022771"/>
    </source>
</evidence>
<dbReference type="Pfam" id="PF26055">
    <property type="entry name" value="Mtase_EDM2"/>
    <property type="match status" value="1"/>
</dbReference>
<gene>
    <name evidence="8" type="ORF">VitviT2T_017762</name>
</gene>
<feature type="compositionally biased region" description="Polar residues" evidence="6">
    <location>
        <begin position="1169"/>
        <end position="1191"/>
    </location>
</feature>
<feature type="compositionally biased region" description="Polar residues" evidence="6">
    <location>
        <begin position="1125"/>
        <end position="1136"/>
    </location>
</feature>
<dbReference type="InterPro" id="IPR013083">
    <property type="entry name" value="Znf_RING/FYVE/PHD"/>
</dbReference>
<feature type="region of interest" description="Disordered" evidence="6">
    <location>
        <begin position="1110"/>
        <end position="1153"/>
    </location>
</feature>
<feature type="region of interest" description="Disordered" evidence="6">
    <location>
        <begin position="426"/>
        <end position="448"/>
    </location>
</feature>
<keyword evidence="4" id="KW-0862">Zinc</keyword>
<dbReference type="PANTHER" id="PTHR46235:SF13">
    <property type="entry name" value="EDM2-LIKE PROTEIN1"/>
    <property type="match status" value="1"/>
</dbReference>
<sequence>MASSDEEGEILPNCIRDYYFVDYKDEPISFSILPLQWSKDENPDGLKMMIFLRGSAYDGLQKIYKQVIAWKFELSSVEPEIFVLSKDKNWMELQSPRKSFQNIVRTILVTVSWLHFVKRNPEASGKSLWNHLLKSFSSYEFEPSENDLLDHMPLIQEAVKREEDLLKSKCMLTYLPEKTGGETALYEDVHTMRRYTFIDDRDDNDEDEENDEDNDELFDSVCAICDNGGELLCCEGRCLRSFHATVDAGTESFCESLGFSDAQVEAIQNFLCKNCQYQQHQCFVCGMLGSSNESSGAEVFRCASATCGRFYHPYCVAKRLHPMNNILAKHLQNKIAGGVSFTCPLHKCFVCKRGENKGVDDLQFALCRRCPKAYHRKCLPGNISFECIYNENIMQRAWIGLLPNRILIYCMEHKINRKLRTPERNHIRFPDPESKGKKHVSELPSSNEKVMSKKRNIVSEIFPAESTAVKMTKLEVHRVVKDVDSTKFFEKRCSSQGFDPPTKQKINDATKKFLRDNVKSVPVKICASVAVKGTQSSLRNYNIKPKQQNIPSKVEKITSLKPSMKRASSSQPLMDAELETRIVDLMKSTTSSFSLEEFREKQKVLCSYSKNVLDSTITQGKVEVSVKAIRTALEKLEKGCSIEDAKAVCEPEVLNQIMRWKRKLKVYLAPFLHGMRYTSFGRHFTKVEKLREVVDRLHWYVQHGDMIVDFCCGSNDFSCLMKEKLDKVGKSCSFKNYDLIQPKNDFSFEKRDWMSIHLDELPAGSQLIMGLNPPFGVKASLANKFIDKALSFRPKLLILIVPKETKRLDEKDSAYDLIWEDEDILSGKSFYLPGSVDMHDKQLEQWNLLPPLLYLWSRPDWTSRHKAVAQKCGHISIEQKDFLVEGNNVEREVSNYLMEENHDCYGDFSNLMNDYGDISSILDNVPEDNDESEPEGTGMLFFGPSSSNRSSEVLKKDECDMGPSIERLKKECEGKEDVDRIVTSIEQSGNSETEPKVDGMCIDMEISSPVNSAFDCTDFQSLLEDKAYEAVEVGKIGFGNLQRRLSGNKLGFKKNYVGIRASISSDTDGQSLMNQQPFPRETHKLSTRANIGFNSHNQFHGYINPGVGTSVGASYKNEPDKQRSETNTSTHLPLNRQNHDLPSQGFILPNQGSDSYHVGSLPYAPAPMAQSSYPRANYSSMQLDGPQSGQLNHMMPSNYRPPK</sequence>
<keyword evidence="5" id="KW-0539">Nucleus</keyword>
<dbReference type="CDD" id="cd15566">
    <property type="entry name" value="PHD3_NSD"/>
    <property type="match status" value="1"/>
</dbReference>
<evidence type="ECO:0000256" key="2">
    <source>
        <dbReference type="ARBA" id="ARBA00022723"/>
    </source>
</evidence>
<dbReference type="Gene3D" id="3.30.40.10">
    <property type="entry name" value="Zinc/RING finger domain, C3HC4 (zinc finger)"/>
    <property type="match status" value="2"/>
</dbReference>
<evidence type="ECO:0000256" key="5">
    <source>
        <dbReference type="ARBA" id="ARBA00023242"/>
    </source>
</evidence>
<evidence type="ECO:0000256" key="4">
    <source>
        <dbReference type="ARBA" id="ARBA00022833"/>
    </source>
</evidence>
<dbReference type="InterPro" id="IPR058939">
    <property type="entry name" value="Mtase_EDM2"/>
</dbReference>
<dbReference type="EMBL" id="CP126659">
    <property type="protein sequence ID" value="WJZ99307.1"/>
    <property type="molecule type" value="Genomic_DNA"/>
</dbReference>
<evidence type="ECO:0000313" key="9">
    <source>
        <dbReference type="Proteomes" id="UP001227230"/>
    </source>
</evidence>
<reference evidence="8 9" key="1">
    <citation type="journal article" date="2023" name="Hortic Res">
        <title>The complete reference genome for grapevine (Vitis vinifera L.) genetics and breeding.</title>
        <authorList>
            <person name="Shi X."/>
            <person name="Cao S."/>
            <person name="Wang X."/>
            <person name="Huang S."/>
            <person name="Wang Y."/>
            <person name="Liu Z."/>
            <person name="Liu W."/>
            <person name="Leng X."/>
            <person name="Peng Y."/>
            <person name="Wang N."/>
            <person name="Wang Y."/>
            <person name="Ma Z."/>
            <person name="Xu X."/>
            <person name="Zhang F."/>
            <person name="Xue H."/>
            <person name="Zhong H."/>
            <person name="Wang Y."/>
            <person name="Zhang K."/>
            <person name="Velt A."/>
            <person name="Avia K."/>
            <person name="Holtgrawe D."/>
            <person name="Grimplet J."/>
            <person name="Matus J.T."/>
            <person name="Ware D."/>
            <person name="Wu X."/>
            <person name="Wang H."/>
            <person name="Liu C."/>
            <person name="Fang Y."/>
            <person name="Rustenholz C."/>
            <person name="Cheng Z."/>
            <person name="Xiao H."/>
            <person name="Zhou Y."/>
        </authorList>
    </citation>
    <scope>NUCLEOTIDE SEQUENCE [LARGE SCALE GENOMIC DNA]</scope>
    <source>
        <strain evidence="9">cv. Pinot noir / PN40024</strain>
        <tissue evidence="8">Leaf</tissue>
    </source>
</reference>
<evidence type="ECO:0000259" key="7">
    <source>
        <dbReference type="SMART" id="SM00249"/>
    </source>
</evidence>
<protein>
    <recommendedName>
        <fullName evidence="7">Zinc finger PHD-type domain-containing protein</fullName>
    </recommendedName>
</protein>
<dbReference type="Proteomes" id="UP001227230">
    <property type="component" value="Chromosome 12"/>
</dbReference>
<dbReference type="Pfam" id="PF12047">
    <property type="entry name" value="DNMT1-RFD"/>
    <property type="match status" value="1"/>
</dbReference>
<dbReference type="InterPro" id="IPR055198">
    <property type="entry name" value="NSD_PHD"/>
</dbReference>
<dbReference type="Pfam" id="PF22908">
    <property type="entry name" value="PHD_NSD"/>
    <property type="match status" value="1"/>
</dbReference>
<organism evidence="8 9">
    <name type="scientific">Vitis vinifera</name>
    <name type="common">Grape</name>
    <dbReference type="NCBI Taxonomy" id="29760"/>
    <lineage>
        <taxon>Eukaryota</taxon>
        <taxon>Viridiplantae</taxon>
        <taxon>Streptophyta</taxon>
        <taxon>Embryophyta</taxon>
        <taxon>Tracheophyta</taxon>
        <taxon>Spermatophyta</taxon>
        <taxon>Magnoliopsida</taxon>
        <taxon>eudicotyledons</taxon>
        <taxon>Gunneridae</taxon>
        <taxon>Pentapetalae</taxon>
        <taxon>rosids</taxon>
        <taxon>Vitales</taxon>
        <taxon>Vitaceae</taxon>
        <taxon>Viteae</taxon>
        <taxon>Vitis</taxon>
    </lineage>
</organism>
<feature type="domain" description="Zinc finger PHD-type" evidence="7">
    <location>
        <begin position="348"/>
        <end position="414"/>
    </location>
</feature>